<accession>A0AAF3EM39</accession>
<dbReference type="AlphaFoldDB" id="A0AAF3EM39"/>
<evidence type="ECO:0000313" key="1">
    <source>
        <dbReference type="Proteomes" id="UP000887575"/>
    </source>
</evidence>
<name>A0AAF3EM39_9BILA</name>
<sequence length="166" mass="18786">MLLQANGGDSWFDLPSVALCVEFTDVMKFADFVTKIGNLAHYQQLVLPRDDSESDEQILTMNPMYSVLVDYTRVDVTQGYIEIAVDGKTLRFTQNAPRRYTTRQNKCPKLSKDKTAAIFIPGVILQGKRQAAQQYDDVCDVDLYIEIEDADLVMPPIKLPVFISSR</sequence>
<proteinExistence type="predicted"/>
<reference evidence="2" key="1">
    <citation type="submission" date="2024-02" db="UniProtKB">
        <authorList>
            <consortium name="WormBaseParasite"/>
        </authorList>
    </citation>
    <scope>IDENTIFICATION</scope>
</reference>
<protein>
    <submittedName>
        <fullName evidence="2">Uncharacterized protein</fullName>
    </submittedName>
</protein>
<keyword evidence="1" id="KW-1185">Reference proteome</keyword>
<organism evidence="1 2">
    <name type="scientific">Mesorhabditis belari</name>
    <dbReference type="NCBI Taxonomy" id="2138241"/>
    <lineage>
        <taxon>Eukaryota</taxon>
        <taxon>Metazoa</taxon>
        <taxon>Ecdysozoa</taxon>
        <taxon>Nematoda</taxon>
        <taxon>Chromadorea</taxon>
        <taxon>Rhabditida</taxon>
        <taxon>Rhabditina</taxon>
        <taxon>Rhabditomorpha</taxon>
        <taxon>Rhabditoidea</taxon>
        <taxon>Rhabditidae</taxon>
        <taxon>Mesorhabditinae</taxon>
        <taxon>Mesorhabditis</taxon>
    </lineage>
</organism>
<evidence type="ECO:0000313" key="2">
    <source>
        <dbReference type="WBParaSite" id="MBELARI_LOCUS15113"/>
    </source>
</evidence>
<dbReference type="Proteomes" id="UP000887575">
    <property type="component" value="Unassembled WGS sequence"/>
</dbReference>
<dbReference type="WBParaSite" id="MBELARI_LOCUS15113">
    <property type="protein sequence ID" value="MBELARI_LOCUS15113"/>
    <property type="gene ID" value="MBELARI_LOCUS15113"/>
</dbReference>